<dbReference type="InterPro" id="IPR040758">
    <property type="entry name" value="PrmC_N"/>
</dbReference>
<dbReference type="GO" id="GO:0003676">
    <property type="term" value="F:nucleic acid binding"/>
    <property type="evidence" value="ECO:0007669"/>
    <property type="project" value="InterPro"/>
</dbReference>
<accession>S0ES22</accession>
<gene>
    <name evidence="5" type="primary">prmC</name>
    <name evidence="8" type="ORF">CCALI_00010</name>
</gene>
<keyword evidence="3 5" id="KW-0949">S-adenosyl-L-methionine</keyword>
<dbReference type="GO" id="GO:0032259">
    <property type="term" value="P:methylation"/>
    <property type="evidence" value="ECO:0007669"/>
    <property type="project" value="UniProtKB-KW"/>
</dbReference>
<dbReference type="NCBIfam" id="TIGR00536">
    <property type="entry name" value="hemK_fam"/>
    <property type="match status" value="1"/>
</dbReference>
<dbReference type="InterPro" id="IPR029063">
    <property type="entry name" value="SAM-dependent_MTases_sf"/>
</dbReference>
<dbReference type="Proteomes" id="UP000014227">
    <property type="component" value="Chromosome I"/>
</dbReference>
<evidence type="ECO:0000313" key="9">
    <source>
        <dbReference type="Proteomes" id="UP000014227"/>
    </source>
</evidence>
<evidence type="ECO:0000256" key="5">
    <source>
        <dbReference type="HAMAP-Rule" id="MF_02126"/>
    </source>
</evidence>
<dbReference type="FunFam" id="3.40.50.150:FF:000053">
    <property type="entry name" value="Release factor glutamine methyltransferase"/>
    <property type="match status" value="1"/>
</dbReference>
<dbReference type="NCBIfam" id="TIGR03534">
    <property type="entry name" value="RF_mod_PrmC"/>
    <property type="match status" value="1"/>
</dbReference>
<dbReference type="HOGENOM" id="CLU_018398_3_1_0"/>
<comment type="catalytic activity">
    <reaction evidence="4 5">
        <text>L-glutaminyl-[peptide chain release factor] + S-adenosyl-L-methionine = N(5)-methyl-L-glutaminyl-[peptide chain release factor] + S-adenosyl-L-homocysteine + H(+)</text>
        <dbReference type="Rhea" id="RHEA:42896"/>
        <dbReference type="Rhea" id="RHEA-COMP:10271"/>
        <dbReference type="Rhea" id="RHEA-COMP:10272"/>
        <dbReference type="ChEBI" id="CHEBI:15378"/>
        <dbReference type="ChEBI" id="CHEBI:30011"/>
        <dbReference type="ChEBI" id="CHEBI:57856"/>
        <dbReference type="ChEBI" id="CHEBI:59789"/>
        <dbReference type="ChEBI" id="CHEBI:61891"/>
        <dbReference type="EC" id="2.1.1.297"/>
    </reaction>
</comment>
<dbReference type="AlphaFoldDB" id="S0ES22"/>
<dbReference type="Pfam" id="PF17827">
    <property type="entry name" value="PrmC_N"/>
    <property type="match status" value="1"/>
</dbReference>
<dbReference type="InterPro" id="IPR004556">
    <property type="entry name" value="HemK-like"/>
</dbReference>
<feature type="domain" description="Methyltransferase small" evidence="6">
    <location>
        <begin position="119"/>
        <end position="193"/>
    </location>
</feature>
<evidence type="ECO:0000256" key="2">
    <source>
        <dbReference type="ARBA" id="ARBA00022679"/>
    </source>
</evidence>
<dbReference type="STRING" id="454171.CP488_01145"/>
<dbReference type="EC" id="2.1.1.297" evidence="5"/>
<dbReference type="CDD" id="cd02440">
    <property type="entry name" value="AdoMet_MTases"/>
    <property type="match status" value="1"/>
</dbReference>
<evidence type="ECO:0000259" key="7">
    <source>
        <dbReference type="Pfam" id="PF17827"/>
    </source>
</evidence>
<evidence type="ECO:0000259" key="6">
    <source>
        <dbReference type="Pfam" id="PF05175"/>
    </source>
</evidence>
<dbReference type="InterPro" id="IPR007848">
    <property type="entry name" value="Small_mtfrase_dom"/>
</dbReference>
<dbReference type="PANTHER" id="PTHR18895">
    <property type="entry name" value="HEMK METHYLTRANSFERASE"/>
    <property type="match status" value="1"/>
</dbReference>
<evidence type="ECO:0000256" key="1">
    <source>
        <dbReference type="ARBA" id="ARBA00022603"/>
    </source>
</evidence>
<dbReference type="PROSITE" id="PS00092">
    <property type="entry name" value="N6_MTASE"/>
    <property type="match status" value="1"/>
</dbReference>
<dbReference type="GO" id="GO:0102559">
    <property type="term" value="F:peptide chain release factor N(5)-glutamine methyltransferase activity"/>
    <property type="evidence" value="ECO:0007669"/>
    <property type="project" value="UniProtKB-EC"/>
</dbReference>
<protein>
    <recommendedName>
        <fullName evidence="5">Release factor glutamine methyltransferase</fullName>
        <shortName evidence="5">RF MTase</shortName>
        <ecNumber evidence="5">2.1.1.297</ecNumber>
    </recommendedName>
    <alternativeName>
        <fullName evidence="5">N5-glutamine methyltransferase PrmC</fullName>
    </alternativeName>
    <alternativeName>
        <fullName evidence="5">Protein-(glutamine-N5) MTase PrmC</fullName>
    </alternativeName>
    <alternativeName>
        <fullName evidence="5">Protein-glutamine N-methyltransferase PrmC</fullName>
    </alternativeName>
</protein>
<dbReference type="HAMAP" id="MF_02126">
    <property type="entry name" value="RF_methyltr_PrmC"/>
    <property type="match status" value="1"/>
</dbReference>
<feature type="domain" description="Release factor glutamine methyltransferase N-terminal" evidence="7">
    <location>
        <begin position="12"/>
        <end position="77"/>
    </location>
</feature>
<keyword evidence="1 5" id="KW-0489">Methyltransferase</keyword>
<evidence type="ECO:0000313" key="8">
    <source>
        <dbReference type="EMBL" id="CCW33850.1"/>
    </source>
</evidence>
<sequence>MAVSTLDTISAVECQLKAAGIPEARLEAQILLSLATGRPRSHVVADLIDPLSPEQQKRLEELVAARIRRTPLAYLRGTQEFFGLEFIVTPATLIPRPETELLVERGIACLRQTAYPPVFADIGIGSGCIAVSLLKHVPEAFAIGVDIAADALSVARLNARRHQVAERLALVRGDKLSALKPHRFALIVSNPPYIPSAEIGELQPEVRDYEPRHALDGGPDGLTFHRVLVEQARDLLVPNGWLLVEVAWGQAAQVRSLFEANGYSQIEVLRDLASVERAVCGRIAGCLAHTNSPLQQQRYRG</sequence>
<dbReference type="PANTHER" id="PTHR18895:SF74">
    <property type="entry name" value="MTRF1L RELEASE FACTOR GLUTAMINE METHYLTRANSFERASE"/>
    <property type="match status" value="1"/>
</dbReference>
<dbReference type="InterPro" id="IPR019874">
    <property type="entry name" value="RF_methyltr_PrmC"/>
</dbReference>
<feature type="binding site" evidence="5">
    <location>
        <position position="190"/>
    </location>
    <ligand>
        <name>S-adenosyl-L-methionine</name>
        <dbReference type="ChEBI" id="CHEBI:59789"/>
    </ligand>
</feature>
<reference evidence="9" key="1">
    <citation type="submission" date="2013-03" db="EMBL/GenBank/DDBJ databases">
        <title>Genome sequence of Chthonomonas calidirosea, the first sequenced genome from the Armatimonadetes phylum (formally candidate division OP10).</title>
        <authorList>
            <person name="Lee K.C.Y."/>
            <person name="Morgan X.C."/>
            <person name="Dunfield P.F."/>
            <person name="Tamas I."/>
            <person name="Houghton K.M."/>
            <person name="Vyssotski M."/>
            <person name="Ryan J.L.J."/>
            <person name="Lagutin K."/>
            <person name="McDonald I.R."/>
            <person name="Stott M.B."/>
        </authorList>
    </citation>
    <scope>NUCLEOTIDE SEQUENCE [LARGE SCALE GENOMIC DNA]</scope>
    <source>
        <strain evidence="9">DSM 23976 / ICMP 18418 / T49</strain>
    </source>
</reference>
<keyword evidence="2 5" id="KW-0808">Transferase</keyword>
<comment type="function">
    <text evidence="5">Methylates the class 1 translation termination release factors RF1/PrfA and RF2/PrfB on the glutamine residue of the universally conserved GGQ motif.</text>
</comment>
<evidence type="ECO:0000256" key="4">
    <source>
        <dbReference type="ARBA" id="ARBA00048391"/>
    </source>
</evidence>
<feature type="binding site" evidence="5">
    <location>
        <position position="146"/>
    </location>
    <ligand>
        <name>S-adenosyl-L-methionine</name>
        <dbReference type="ChEBI" id="CHEBI:59789"/>
    </ligand>
</feature>
<dbReference type="EMBL" id="HF951689">
    <property type="protein sequence ID" value="CCW33850.1"/>
    <property type="molecule type" value="Genomic_DNA"/>
</dbReference>
<dbReference type="InterPro" id="IPR050320">
    <property type="entry name" value="N5-glutamine_MTase"/>
</dbReference>
<feature type="binding site" evidence="5">
    <location>
        <begin position="190"/>
        <end position="193"/>
    </location>
    <ligand>
        <name>substrate</name>
    </ligand>
</feature>
<organism evidence="8 9">
    <name type="scientific">Chthonomonas calidirosea (strain DSM 23976 / ICMP 18418 / T49)</name>
    <dbReference type="NCBI Taxonomy" id="1303518"/>
    <lineage>
        <taxon>Bacteria</taxon>
        <taxon>Bacillati</taxon>
        <taxon>Armatimonadota</taxon>
        <taxon>Chthonomonadia</taxon>
        <taxon>Chthonomonadales</taxon>
        <taxon>Chthonomonadaceae</taxon>
        <taxon>Chthonomonas</taxon>
    </lineage>
</organism>
<dbReference type="FunCoup" id="S0ES22">
    <property type="interactions" value="445"/>
</dbReference>
<feature type="binding site" evidence="5">
    <location>
        <begin position="123"/>
        <end position="127"/>
    </location>
    <ligand>
        <name>S-adenosyl-L-methionine</name>
        <dbReference type="ChEBI" id="CHEBI:59789"/>
    </ligand>
</feature>
<dbReference type="KEGG" id="ccz:CCALI_00010"/>
<comment type="similarity">
    <text evidence="5">Belongs to the protein N5-glutamine methyltransferase family. PrmC subfamily.</text>
</comment>
<dbReference type="PATRIC" id="fig|1303518.3.peg.11"/>
<dbReference type="InParanoid" id="S0ES22"/>
<dbReference type="Gene3D" id="3.40.50.150">
    <property type="entry name" value="Vaccinia Virus protein VP39"/>
    <property type="match status" value="1"/>
</dbReference>
<dbReference type="OrthoDB" id="9800643at2"/>
<dbReference type="eggNOG" id="COG2890">
    <property type="taxonomic scope" value="Bacteria"/>
</dbReference>
<evidence type="ECO:0000256" key="3">
    <source>
        <dbReference type="ARBA" id="ARBA00022691"/>
    </source>
</evidence>
<comment type="caution">
    <text evidence="5">Lacks conserved residue(s) required for the propagation of feature annotation.</text>
</comment>
<proteinExistence type="inferred from homology"/>
<name>S0ES22_CHTCT</name>
<dbReference type="SUPFAM" id="SSF53335">
    <property type="entry name" value="S-adenosyl-L-methionine-dependent methyltransferases"/>
    <property type="match status" value="1"/>
</dbReference>
<dbReference type="Gene3D" id="1.10.8.10">
    <property type="entry name" value="DNA helicase RuvA subunit, C-terminal domain"/>
    <property type="match status" value="1"/>
</dbReference>
<dbReference type="RefSeq" id="WP_016481417.1">
    <property type="nucleotide sequence ID" value="NC_021487.1"/>
</dbReference>
<dbReference type="InterPro" id="IPR002052">
    <property type="entry name" value="DNA_methylase_N6_adenine_CS"/>
</dbReference>
<dbReference type="Pfam" id="PF05175">
    <property type="entry name" value="MTS"/>
    <property type="match status" value="1"/>
</dbReference>
<keyword evidence="9" id="KW-1185">Reference proteome</keyword>